<name>A0A2M9CRG4_9CELL</name>
<proteinExistence type="predicted"/>
<feature type="transmembrane region" description="Helical" evidence="1">
    <location>
        <begin position="23"/>
        <end position="45"/>
    </location>
</feature>
<dbReference type="RefSeq" id="WP_100423026.1">
    <property type="nucleotide sequence ID" value="NZ_BOOX01000014.1"/>
</dbReference>
<sequence length="152" mass="16361">MDDTATVPEAPRPDRRARVRARVVTYGLVGVLVVGALAKVEVWPLTSFHLFSAVRTGTSVGLELVAVADDGSRAPVVLDPAHPVLVTTAHEFGDLPGATPADQRRMVAAWLDAAHVDPADVSAVRLERVHRLADPDGVWHEDARELVTEVRP</sequence>
<protein>
    <submittedName>
        <fullName evidence="2">Uncharacterized protein</fullName>
    </submittedName>
</protein>
<keyword evidence="3" id="KW-1185">Reference proteome</keyword>
<dbReference type="AlphaFoldDB" id="A0A2M9CRG4"/>
<reference evidence="2 3" key="1">
    <citation type="submission" date="2017-11" db="EMBL/GenBank/DDBJ databases">
        <title>Genomic Encyclopedia of Archaeal and Bacterial Type Strains, Phase II (KMG-II): From Individual Species to Whole Genera.</title>
        <authorList>
            <person name="Goeker M."/>
        </authorList>
    </citation>
    <scope>NUCLEOTIDE SEQUENCE [LARGE SCALE GENOMIC DNA]</scope>
    <source>
        <strain evidence="2 3">DSM 25478</strain>
    </source>
</reference>
<gene>
    <name evidence="2" type="ORF">CLV28_1922</name>
</gene>
<accession>A0A2M9CRG4</accession>
<dbReference type="EMBL" id="PGFE01000002">
    <property type="protein sequence ID" value="PJJ74425.1"/>
    <property type="molecule type" value="Genomic_DNA"/>
</dbReference>
<keyword evidence="1" id="KW-1133">Transmembrane helix</keyword>
<organism evidence="2 3">
    <name type="scientific">Sediminihabitans luteus</name>
    <dbReference type="NCBI Taxonomy" id="1138585"/>
    <lineage>
        <taxon>Bacteria</taxon>
        <taxon>Bacillati</taxon>
        <taxon>Actinomycetota</taxon>
        <taxon>Actinomycetes</taxon>
        <taxon>Micrococcales</taxon>
        <taxon>Cellulomonadaceae</taxon>
        <taxon>Sediminihabitans</taxon>
    </lineage>
</organism>
<evidence type="ECO:0000313" key="3">
    <source>
        <dbReference type="Proteomes" id="UP000231693"/>
    </source>
</evidence>
<keyword evidence="1" id="KW-0812">Transmembrane</keyword>
<evidence type="ECO:0000256" key="1">
    <source>
        <dbReference type="SAM" id="Phobius"/>
    </source>
</evidence>
<dbReference type="OrthoDB" id="4829374at2"/>
<keyword evidence="1" id="KW-0472">Membrane</keyword>
<comment type="caution">
    <text evidence="2">The sequence shown here is derived from an EMBL/GenBank/DDBJ whole genome shotgun (WGS) entry which is preliminary data.</text>
</comment>
<dbReference type="Proteomes" id="UP000231693">
    <property type="component" value="Unassembled WGS sequence"/>
</dbReference>
<evidence type="ECO:0000313" key="2">
    <source>
        <dbReference type="EMBL" id="PJJ74425.1"/>
    </source>
</evidence>